<dbReference type="EMBL" id="CM055109">
    <property type="protein sequence ID" value="KAJ7522286.1"/>
    <property type="molecule type" value="Genomic_DNA"/>
</dbReference>
<sequence length="153" mass="17413">MVDPNQNMALQWLDDLEEEPFREGFPPGLQPVGGVLPPEDILEMLGPLPNQEDIVPVIPLPFMPDSPPYSQENLEPPDFFDIDLERPNWDLQTAHLYPSEIPREVIDLQAILEEDPLHFLQLCMDAPYDIFLADRPAHGGDDTDIRFITLDSL</sequence>
<proteinExistence type="predicted"/>
<protein>
    <submittedName>
        <fullName evidence="1">Uncharacterized protein</fullName>
    </submittedName>
</protein>
<name>A0ACC2AXW3_DIPCM</name>
<reference evidence="2" key="1">
    <citation type="journal article" date="2024" name="Proc. Natl. Acad. Sci. U.S.A.">
        <title>Extraordinary preservation of gene collinearity over three hundred million years revealed in homosporous lycophytes.</title>
        <authorList>
            <person name="Li C."/>
            <person name="Wickell D."/>
            <person name="Kuo L.Y."/>
            <person name="Chen X."/>
            <person name="Nie B."/>
            <person name="Liao X."/>
            <person name="Peng D."/>
            <person name="Ji J."/>
            <person name="Jenkins J."/>
            <person name="Williams M."/>
            <person name="Shu S."/>
            <person name="Plott C."/>
            <person name="Barry K."/>
            <person name="Rajasekar S."/>
            <person name="Grimwood J."/>
            <person name="Han X."/>
            <person name="Sun S."/>
            <person name="Hou Z."/>
            <person name="He W."/>
            <person name="Dai G."/>
            <person name="Sun C."/>
            <person name="Schmutz J."/>
            <person name="Leebens-Mack J.H."/>
            <person name="Li F.W."/>
            <person name="Wang L."/>
        </authorList>
    </citation>
    <scope>NUCLEOTIDE SEQUENCE [LARGE SCALE GENOMIC DNA]</scope>
    <source>
        <strain evidence="2">cv. PW_Plant_1</strain>
    </source>
</reference>
<comment type="caution">
    <text evidence="1">The sequence shown here is derived from an EMBL/GenBank/DDBJ whole genome shotgun (WGS) entry which is preliminary data.</text>
</comment>
<accession>A0ACC2AXW3</accession>
<organism evidence="1 2">
    <name type="scientific">Diphasiastrum complanatum</name>
    <name type="common">Issler's clubmoss</name>
    <name type="synonym">Lycopodium complanatum</name>
    <dbReference type="NCBI Taxonomy" id="34168"/>
    <lineage>
        <taxon>Eukaryota</taxon>
        <taxon>Viridiplantae</taxon>
        <taxon>Streptophyta</taxon>
        <taxon>Embryophyta</taxon>
        <taxon>Tracheophyta</taxon>
        <taxon>Lycopodiopsida</taxon>
        <taxon>Lycopodiales</taxon>
        <taxon>Lycopodiaceae</taxon>
        <taxon>Lycopodioideae</taxon>
        <taxon>Diphasiastrum</taxon>
    </lineage>
</organism>
<gene>
    <name evidence="1" type="ORF">O6H91_18G004500</name>
</gene>
<dbReference type="Proteomes" id="UP001162992">
    <property type="component" value="Chromosome 18"/>
</dbReference>
<evidence type="ECO:0000313" key="2">
    <source>
        <dbReference type="Proteomes" id="UP001162992"/>
    </source>
</evidence>
<evidence type="ECO:0000313" key="1">
    <source>
        <dbReference type="EMBL" id="KAJ7522286.1"/>
    </source>
</evidence>
<keyword evidence="2" id="KW-1185">Reference proteome</keyword>